<evidence type="ECO:0000256" key="13">
    <source>
        <dbReference type="SAM" id="Phobius"/>
    </source>
</evidence>
<dbReference type="InterPro" id="IPR024788">
    <property type="entry name" value="Malectin-like_Carb-bd_dom"/>
</dbReference>
<comment type="caution">
    <text evidence="16">The sequence shown here is derived from an EMBL/GenBank/DDBJ whole genome shotgun (WGS) entry which is preliminary data.</text>
</comment>
<keyword evidence="7" id="KW-0418">Kinase</keyword>
<reference evidence="16" key="1">
    <citation type="journal article" date="2018" name="Nat. Plants">
        <title>Whole-genome landscape of Medicago truncatula symbiotic genes.</title>
        <authorList>
            <person name="Pecrix Y."/>
            <person name="Gamas P."/>
            <person name="Carrere S."/>
        </authorList>
    </citation>
    <scope>NUCLEOTIDE SEQUENCE</scope>
    <source>
        <tissue evidence="16">Leaves</tissue>
    </source>
</reference>
<dbReference type="InterPro" id="IPR000719">
    <property type="entry name" value="Prot_kinase_dom"/>
</dbReference>
<keyword evidence="11" id="KW-0325">Glycoprotein</keyword>
<accession>A0A396GVJ4</accession>
<keyword evidence="6 12" id="KW-0547">Nucleotide-binding</keyword>
<dbReference type="SUPFAM" id="SSF56112">
    <property type="entry name" value="Protein kinase-like (PK-like)"/>
    <property type="match status" value="2"/>
</dbReference>
<dbReference type="EMBL" id="PSQE01000007">
    <property type="protein sequence ID" value="RHN44458.1"/>
    <property type="molecule type" value="Genomic_DNA"/>
</dbReference>
<dbReference type="InterPro" id="IPR011009">
    <property type="entry name" value="Kinase-like_dom_sf"/>
</dbReference>
<evidence type="ECO:0000313" key="16">
    <source>
        <dbReference type="EMBL" id="RHN44458.1"/>
    </source>
</evidence>
<evidence type="ECO:0000256" key="7">
    <source>
        <dbReference type="ARBA" id="ARBA00022777"/>
    </source>
</evidence>
<dbReference type="PANTHER" id="PTHR34590">
    <property type="entry name" value="OS03G0124300 PROTEIN-RELATED"/>
    <property type="match status" value="1"/>
</dbReference>
<dbReference type="Pfam" id="PF12819">
    <property type="entry name" value="Malectin_like"/>
    <property type="match status" value="2"/>
</dbReference>
<protein>
    <recommendedName>
        <fullName evidence="15">Protein kinase domain-containing protein</fullName>
    </recommendedName>
</protein>
<dbReference type="Gene3D" id="2.60.120.430">
    <property type="entry name" value="Galactose-binding lectin"/>
    <property type="match status" value="4"/>
</dbReference>
<dbReference type="FunFam" id="2.60.120.430:FF:000007">
    <property type="entry name" value="FERONIA receptor-like kinase"/>
    <property type="match status" value="2"/>
</dbReference>
<dbReference type="Gene3D" id="1.10.510.10">
    <property type="entry name" value="Transferase(Phosphotransferase) domain 1"/>
    <property type="match status" value="2"/>
</dbReference>
<dbReference type="CDD" id="cd12087">
    <property type="entry name" value="TM_EGFR-like"/>
    <property type="match status" value="1"/>
</dbReference>
<dbReference type="PROSITE" id="PS00108">
    <property type="entry name" value="PROTEIN_KINASE_ST"/>
    <property type="match status" value="2"/>
</dbReference>
<keyword evidence="4 13" id="KW-0812">Transmembrane</keyword>
<evidence type="ECO:0000256" key="14">
    <source>
        <dbReference type="SAM" id="SignalP"/>
    </source>
</evidence>
<feature type="chain" id="PRO_5017222058" description="Protein kinase domain-containing protein" evidence="14">
    <location>
        <begin position="30"/>
        <end position="1868"/>
    </location>
</feature>
<evidence type="ECO:0000256" key="11">
    <source>
        <dbReference type="ARBA" id="ARBA00023180"/>
    </source>
</evidence>
<gene>
    <name evidence="16" type="ORF">MtrunA17_Chr7g0219651</name>
</gene>
<evidence type="ECO:0000256" key="9">
    <source>
        <dbReference type="ARBA" id="ARBA00022989"/>
    </source>
</evidence>
<dbReference type="GO" id="GO:0016020">
    <property type="term" value="C:membrane"/>
    <property type="evidence" value="ECO:0007669"/>
    <property type="project" value="UniProtKB-SubCell"/>
</dbReference>
<dbReference type="InterPro" id="IPR017441">
    <property type="entry name" value="Protein_kinase_ATP_BS"/>
</dbReference>
<feature type="domain" description="Protein kinase" evidence="15">
    <location>
        <begin position="1520"/>
        <end position="1795"/>
    </location>
</feature>
<evidence type="ECO:0000259" key="15">
    <source>
        <dbReference type="PROSITE" id="PS50011"/>
    </source>
</evidence>
<dbReference type="GO" id="GO:0010038">
    <property type="term" value="P:response to metal ion"/>
    <property type="evidence" value="ECO:0007669"/>
    <property type="project" value="UniProtKB-ARBA"/>
</dbReference>
<dbReference type="FunFam" id="3.30.200.20:FF:000039">
    <property type="entry name" value="receptor-like protein kinase FERONIA"/>
    <property type="match status" value="1"/>
</dbReference>
<dbReference type="InterPro" id="IPR045272">
    <property type="entry name" value="ANXUR1/2-like"/>
</dbReference>
<sequence>MANSINKKNYTKITLLPLILLLFPLVATSYKPIYNLAINCGSSTNNATFDNRMWVGDNNINNTNLFTFIEPKTTYPSLTTQPNSLSNIQVPYTHARVSLSNFTYSFSSITNSTVFLRLHFYPNLSKSFDPSNAIFSIKVNNNITLLKNFNPFLWIHDYEETITKEFCIQIKPNEKLNINFIPSIMNKSNVKYAFINGIEIVSMPSFLYYTNLSDPNYHLKSLDLDNTEYQIHNEKALEMVYRVNVGESQVPPGDDTGMFRNWDNDFHGYLEKQYPLSVSSEYMHHLNFLNNTIPNYTAPEAVYVTARSYGINVDKPPNLGTLVYDYNVTWNFEVDSSFTYMVRLHFCEFDRLIINTGDRAFQIFIANTLAEERADVISWSGARMVPVHKDYAVTMYSQEGSSQIERVNLSIKLQPLTNMNYTKDSDVTLNGIEIFKVSDKNNNLAGSIPKLINISHRHKLFPTQSSKKSISPTSSISIAIVVAIAISSLMLATVVGITGFLLRKRIKNAMKDSSSKTKNKGSPPLPPHLCRSFTIAEIKAATNNFDDASIIGVGGFGNLYKGCVDGSTLVAIKRLKSGSQQGANEFMNEIELLSQLRHIHLHGTLCEYLYGSNNEPLPWRQRLEILLGAARGLNYLHAEVKHKIIHRDVKSTNILLDEKWIAKVSDFGLSKVGPTGITTTHVSTMVKGSLGYLDPEYYMFQRLTLKSDVYSFGVVLLEVLCARPPLVRDLDKNTASLVCWFKRCYDEGVAIEQILDSFLRDSITGECLEYYCKLALSCLHDDGTQRPSMSQVVGGLEFVLQLVVSEEDSEVGTTQKEMKGLRFLPFMSDEGSDMHFARSRTYKESTISARPSTQEHSFSEIGNQRTRSYSCQNFKINWRRVSMTKWLARKVQSKWCRFCFRCRNYHNYTFSESLRPHEQNSSLTDLLFLLVFKHNLCSLRGTFSLKKNIRDFSLNSGGLWKPLFNSWNIIFPSNTRSTSINATSCMAYFDKNSLVMANSLKNIVPSEITLLSITLFLLHLSLFPLAVNSSYDVLAVNCGHSIDTIFENRTWVGDNDDTKLFSVIEPQIISVKAKANPNSDSVNHIPFSSARISFSDFTFSFSPINSGPVFLRLHFYPTSYQNFETSNALFTVKVGTNLTLLKDFSPSLWLPNDNKTITKEYCIHTKQGEKLDVTFIPKNTNQLNAFAFINGIEIVSMPSFLYYTNLSDPNYHLTLLDFDSNEYHIPNNKAMETVYRVSVGESQVPPGDDTGMFRNWDNDFPRYLEKQYPQSISSYFGPDHPNYLQNTIPNYTAPEVVYLTARSYGMDAKENYNVTWNFKVDSIFTYMVRLHFCEFDWHIKNPGDRVFQIFIDDIMAEPRADVLYWSSGVRMVPVHKDYALTMDSQGGSRQIERVNLSIKLQRVPETVFTKYSDVLLNGIEILKISDKNNNLAGPISKSIVLSPPASKKIKITTAFVVVIAVSGLVLAIIVGIIVFWLRRRFHNVMADNLSKTKNTELSSLPPHLCRSFTIAEIRAATNNFDDDFIIGVGGFGNVYKGCVDGSTLVAIKRLKSGSQQGANEFMNEIELLSQLRHIHLVSLVGYCNDDTEMILVYEFMQHGTLCEYLYGSNNQPLSWKQRLEILLGAARGLNYLHTEVKQKIIHRDVKSTNILLDEKWMAKVSDFGLSKVGPTGISTTHVSTMVKGSLGYLDPEYYMLQRLTLKSDVYSFGVVLLEVLCARPPLVRDLDKNTASLVCWFKKCYDEGVAIEQIVDPFVRDSITDEYLKYYCKLALSCLHDDGTQRPSMSQVVGGLEFALQLVVSEEDSQFGMTQKDRTYMSDEWSDLHFTRSHTYKESTVSARLGTREQPFSGIGNQRTRSYSCQNFKIYI</sequence>
<feature type="transmembrane region" description="Helical" evidence="13">
    <location>
        <begin position="1454"/>
        <end position="1477"/>
    </location>
</feature>
<dbReference type="PROSITE" id="PS50011">
    <property type="entry name" value="PROTEIN_KINASE_DOM"/>
    <property type="match status" value="2"/>
</dbReference>
<dbReference type="FunFam" id="2.60.120.430:FF:000003">
    <property type="entry name" value="FERONIA receptor-like kinase"/>
    <property type="match status" value="2"/>
</dbReference>
<keyword evidence="8 12" id="KW-0067">ATP-binding</keyword>
<dbReference type="Gramene" id="rna38579">
    <property type="protein sequence ID" value="RHN44458.1"/>
    <property type="gene ID" value="gene38579"/>
</dbReference>
<dbReference type="PROSITE" id="PS00107">
    <property type="entry name" value="PROTEIN_KINASE_ATP"/>
    <property type="match status" value="2"/>
</dbReference>
<evidence type="ECO:0000256" key="8">
    <source>
        <dbReference type="ARBA" id="ARBA00022840"/>
    </source>
</evidence>
<evidence type="ECO:0000256" key="3">
    <source>
        <dbReference type="ARBA" id="ARBA00022679"/>
    </source>
</evidence>
<name>A0A396GVJ4_MEDTR</name>
<keyword evidence="5 14" id="KW-0732">Signal</keyword>
<dbReference type="GO" id="GO:0004714">
    <property type="term" value="F:transmembrane receptor protein tyrosine kinase activity"/>
    <property type="evidence" value="ECO:0007669"/>
    <property type="project" value="InterPro"/>
</dbReference>
<dbReference type="FunFam" id="1.10.510.10:FF:000252">
    <property type="entry name" value="Receptor-like protein kinase FERONIA"/>
    <property type="match status" value="2"/>
</dbReference>
<comment type="subcellular location">
    <subcellularLocation>
        <location evidence="1">Membrane</location>
        <topology evidence="1">Single-pass type I membrane protein</topology>
    </subcellularLocation>
</comment>
<keyword evidence="9 13" id="KW-1133">Transmembrane helix</keyword>
<evidence type="ECO:0000256" key="12">
    <source>
        <dbReference type="PROSITE-ProRule" id="PRU10141"/>
    </source>
</evidence>
<evidence type="ECO:0000256" key="4">
    <source>
        <dbReference type="ARBA" id="ARBA00022692"/>
    </source>
</evidence>
<dbReference type="Gene3D" id="3.30.200.20">
    <property type="entry name" value="Phosphorylase Kinase, domain 1"/>
    <property type="match status" value="2"/>
</dbReference>
<dbReference type="Pfam" id="PF07714">
    <property type="entry name" value="PK_Tyr_Ser-Thr"/>
    <property type="match status" value="2"/>
</dbReference>
<feature type="binding site" evidence="12">
    <location>
        <position position="573"/>
    </location>
    <ligand>
        <name>ATP</name>
        <dbReference type="ChEBI" id="CHEBI:30616"/>
    </ligand>
</feature>
<evidence type="ECO:0000256" key="2">
    <source>
        <dbReference type="ARBA" id="ARBA00022527"/>
    </source>
</evidence>
<feature type="signal peptide" evidence="14">
    <location>
        <begin position="1"/>
        <end position="29"/>
    </location>
</feature>
<dbReference type="FunFam" id="3.30.200.20:FF:000645">
    <property type="entry name" value="Receptor-like protein kinase FERONIA"/>
    <property type="match status" value="1"/>
</dbReference>
<keyword evidence="3 16" id="KW-0808">Transferase</keyword>
<dbReference type="Proteomes" id="UP000265566">
    <property type="component" value="Chromosome 7"/>
</dbReference>
<dbReference type="GO" id="GO:0004674">
    <property type="term" value="F:protein serine/threonine kinase activity"/>
    <property type="evidence" value="ECO:0007669"/>
    <property type="project" value="UniProtKB-KW"/>
</dbReference>
<feature type="transmembrane region" description="Helical" evidence="13">
    <location>
        <begin position="476"/>
        <end position="502"/>
    </location>
</feature>
<keyword evidence="10 13" id="KW-0472">Membrane</keyword>
<dbReference type="GO" id="GO:0005524">
    <property type="term" value="F:ATP binding"/>
    <property type="evidence" value="ECO:0007669"/>
    <property type="project" value="UniProtKB-UniRule"/>
</dbReference>
<dbReference type="SMART" id="SM00220">
    <property type="entry name" value="S_TKc"/>
    <property type="match status" value="2"/>
</dbReference>
<dbReference type="PANTHER" id="PTHR34590:SF15">
    <property type="entry name" value="PROTEIN KINASE DOMAIN-CONTAINING PROTEIN"/>
    <property type="match status" value="1"/>
</dbReference>
<dbReference type="CDD" id="cd14066">
    <property type="entry name" value="STKc_IRAK"/>
    <property type="match status" value="1"/>
</dbReference>
<evidence type="ECO:0000256" key="5">
    <source>
        <dbReference type="ARBA" id="ARBA00022729"/>
    </source>
</evidence>
<evidence type="ECO:0000256" key="1">
    <source>
        <dbReference type="ARBA" id="ARBA00004479"/>
    </source>
</evidence>
<feature type="binding site" evidence="12">
    <location>
        <position position="1548"/>
    </location>
    <ligand>
        <name>ATP</name>
        <dbReference type="ChEBI" id="CHEBI:30616"/>
    </ligand>
</feature>
<evidence type="ECO:0000256" key="6">
    <source>
        <dbReference type="ARBA" id="ARBA00022741"/>
    </source>
</evidence>
<organism evidence="16">
    <name type="scientific">Medicago truncatula</name>
    <name type="common">Barrel medic</name>
    <name type="synonym">Medicago tribuloides</name>
    <dbReference type="NCBI Taxonomy" id="3880"/>
    <lineage>
        <taxon>Eukaryota</taxon>
        <taxon>Viridiplantae</taxon>
        <taxon>Streptophyta</taxon>
        <taxon>Embryophyta</taxon>
        <taxon>Tracheophyta</taxon>
        <taxon>Spermatophyta</taxon>
        <taxon>Magnoliopsida</taxon>
        <taxon>eudicotyledons</taxon>
        <taxon>Gunneridae</taxon>
        <taxon>Pentapetalae</taxon>
        <taxon>rosids</taxon>
        <taxon>fabids</taxon>
        <taxon>Fabales</taxon>
        <taxon>Fabaceae</taxon>
        <taxon>Papilionoideae</taxon>
        <taxon>50 kb inversion clade</taxon>
        <taxon>NPAAA clade</taxon>
        <taxon>Hologalegina</taxon>
        <taxon>IRL clade</taxon>
        <taxon>Trifolieae</taxon>
        <taxon>Medicago</taxon>
    </lineage>
</organism>
<keyword evidence="2" id="KW-0723">Serine/threonine-protein kinase</keyword>
<feature type="domain" description="Protein kinase" evidence="15">
    <location>
        <begin position="545"/>
        <end position="799"/>
    </location>
</feature>
<dbReference type="InterPro" id="IPR008271">
    <property type="entry name" value="Ser/Thr_kinase_AS"/>
</dbReference>
<proteinExistence type="predicted"/>
<dbReference type="InterPro" id="IPR001245">
    <property type="entry name" value="Ser-Thr/Tyr_kinase_cat_dom"/>
</dbReference>
<evidence type="ECO:0000256" key="10">
    <source>
        <dbReference type="ARBA" id="ARBA00023136"/>
    </source>
</evidence>